<gene>
    <name evidence="1" type="ORF">F0U47_20310</name>
</gene>
<dbReference type="RefSeq" id="WP_149752317.1">
    <property type="nucleotide sequence ID" value="NZ_VUJW01000032.1"/>
</dbReference>
<protein>
    <submittedName>
        <fullName evidence="1">Uncharacterized protein</fullName>
    </submittedName>
</protein>
<dbReference type="AlphaFoldDB" id="A0A5B1LRC6"/>
<dbReference type="EMBL" id="VUJW01000032">
    <property type="protein sequence ID" value="KAA1423153.1"/>
    <property type="molecule type" value="Genomic_DNA"/>
</dbReference>
<accession>A0A5B1LRC6</accession>
<dbReference type="Proteomes" id="UP000324351">
    <property type="component" value="Unassembled WGS sequence"/>
</dbReference>
<reference evidence="1 2" key="2">
    <citation type="submission" date="2019-09" db="EMBL/GenBank/DDBJ databases">
        <authorList>
            <person name="Jin C."/>
        </authorList>
    </citation>
    <scope>NUCLEOTIDE SEQUENCE [LARGE SCALE GENOMIC DNA]</scope>
    <source>
        <strain evidence="1 2">BN140041</strain>
    </source>
</reference>
<sequence>MAYTFDLVPTDGDLCLTDEALNKVRYHLLESQPATRVRVMGDPLRIRVRAQGRWAEVAPGVLARVEELAGVSLEQVPVRRW</sequence>
<evidence type="ECO:0000313" key="2">
    <source>
        <dbReference type="Proteomes" id="UP000324351"/>
    </source>
</evidence>
<evidence type="ECO:0000313" key="1">
    <source>
        <dbReference type="EMBL" id="KAA1423153.1"/>
    </source>
</evidence>
<keyword evidence="2" id="KW-1185">Reference proteome</keyword>
<organism evidence="1 2">
    <name type="scientific">Nocardioides antri</name>
    <dbReference type="NCBI Taxonomy" id="2607659"/>
    <lineage>
        <taxon>Bacteria</taxon>
        <taxon>Bacillati</taxon>
        <taxon>Actinomycetota</taxon>
        <taxon>Actinomycetes</taxon>
        <taxon>Propionibacteriales</taxon>
        <taxon>Nocardioidaceae</taxon>
        <taxon>Nocardioides</taxon>
    </lineage>
</organism>
<proteinExistence type="predicted"/>
<reference evidence="1 2" key="1">
    <citation type="submission" date="2019-09" db="EMBL/GenBank/DDBJ databases">
        <title>Nocardioides panacisoli sp. nov., isolated from the soil of a ginseng field.</title>
        <authorList>
            <person name="Cho C."/>
        </authorList>
    </citation>
    <scope>NUCLEOTIDE SEQUENCE [LARGE SCALE GENOMIC DNA]</scope>
    <source>
        <strain evidence="1 2">BN140041</strain>
    </source>
</reference>
<name>A0A5B1LRC6_9ACTN</name>
<comment type="caution">
    <text evidence="1">The sequence shown here is derived from an EMBL/GenBank/DDBJ whole genome shotgun (WGS) entry which is preliminary data.</text>
</comment>